<comment type="caution">
    <text evidence="4">The sequence shown here is derived from an EMBL/GenBank/DDBJ whole genome shotgun (WGS) entry which is preliminary data.</text>
</comment>
<dbReference type="CDD" id="cd11304">
    <property type="entry name" value="Cadherin_repeat"/>
    <property type="match status" value="1"/>
</dbReference>
<dbReference type="PROSITE" id="PS50268">
    <property type="entry name" value="CADHERIN_2"/>
    <property type="match status" value="1"/>
</dbReference>
<dbReference type="PANTHER" id="PTHR38340">
    <property type="entry name" value="S-LAYER PROTEIN"/>
    <property type="match status" value="1"/>
</dbReference>
<dbReference type="PRINTS" id="PR00313">
    <property type="entry name" value="CABNDNGRPT"/>
</dbReference>
<evidence type="ECO:0000256" key="1">
    <source>
        <dbReference type="ARBA" id="ARBA00004613"/>
    </source>
</evidence>
<accession>A0ABV6Y456</accession>
<protein>
    <submittedName>
        <fullName evidence="4">Calcium-binding protein</fullName>
    </submittedName>
</protein>
<dbReference type="InterPro" id="IPR002126">
    <property type="entry name" value="Cadherin-like_dom"/>
</dbReference>
<dbReference type="Gene3D" id="2.60.40.60">
    <property type="entry name" value="Cadherins"/>
    <property type="match status" value="1"/>
</dbReference>
<keyword evidence="5" id="KW-1185">Reference proteome</keyword>
<evidence type="ECO:0000256" key="2">
    <source>
        <dbReference type="ARBA" id="ARBA00022525"/>
    </source>
</evidence>
<dbReference type="SUPFAM" id="SSF49313">
    <property type="entry name" value="Cadherin-like"/>
    <property type="match status" value="1"/>
</dbReference>
<dbReference type="SUPFAM" id="SSF51120">
    <property type="entry name" value="beta-Roll"/>
    <property type="match status" value="1"/>
</dbReference>
<feature type="domain" description="Cadherin" evidence="3">
    <location>
        <begin position="71"/>
        <end position="172"/>
    </location>
</feature>
<comment type="subcellular location">
    <subcellularLocation>
        <location evidence="1">Secreted</location>
    </subcellularLocation>
</comment>
<dbReference type="PANTHER" id="PTHR38340:SF1">
    <property type="entry name" value="S-LAYER PROTEIN"/>
    <property type="match status" value="1"/>
</dbReference>
<name>A0ABV6Y456_9HYPH</name>
<gene>
    <name evidence="4" type="ORF">ACETIH_03570</name>
</gene>
<proteinExistence type="predicted"/>
<organism evidence="4 5">
    <name type="scientific">Microvirga arabica</name>
    <dbReference type="NCBI Taxonomy" id="1128671"/>
    <lineage>
        <taxon>Bacteria</taxon>
        <taxon>Pseudomonadati</taxon>
        <taxon>Pseudomonadota</taxon>
        <taxon>Alphaproteobacteria</taxon>
        <taxon>Hyphomicrobiales</taxon>
        <taxon>Methylobacteriaceae</taxon>
        <taxon>Microvirga</taxon>
    </lineage>
</organism>
<dbReference type="PROSITE" id="PS00330">
    <property type="entry name" value="HEMOLYSIN_CALCIUM"/>
    <property type="match status" value="1"/>
</dbReference>
<evidence type="ECO:0000313" key="4">
    <source>
        <dbReference type="EMBL" id="MFC1455815.1"/>
    </source>
</evidence>
<dbReference type="EMBL" id="JBHOMY010000010">
    <property type="protein sequence ID" value="MFC1455815.1"/>
    <property type="molecule type" value="Genomic_DNA"/>
</dbReference>
<evidence type="ECO:0000313" key="5">
    <source>
        <dbReference type="Proteomes" id="UP001593940"/>
    </source>
</evidence>
<dbReference type="InterPro" id="IPR011049">
    <property type="entry name" value="Serralysin-like_metalloprot_C"/>
</dbReference>
<dbReference type="InterPro" id="IPR018511">
    <property type="entry name" value="Hemolysin-typ_Ca-bd_CS"/>
</dbReference>
<sequence length="325" mass="34790">MFGELSGSSPSGSDYIITHNNDGSFTIADKRDGEDIDTIRNVEILEFLGGKKVTPSSLFPPSDIRLDGDVVTENTRAGNAVGTLGVTDNMGDIHRFELIDDAQGRFALETVNGITRLMVNDGVRLDYEQSNRHSITVKVTDGANNSITETIAVTVYDALDENATGSAGADLIKGGNGKDTFAGAAGNDTLDAGAGNDRLTGNDGNDRLVGGLGKDTLTGNTGLDVFMFDDRETGTSKSKADYITDFKGREGDRFDLKLVDANTKKSGDQKFSFIGTKAFSKAGEVRYEKTKKETYVYLSTDTDKSAEAVIKLKGAIDLSKAWFVL</sequence>
<reference evidence="4 5" key="1">
    <citation type="submission" date="2024-09" db="EMBL/GenBank/DDBJ databases">
        <title>Nodulacao em especies de Leguminosae Basais da Amazonia e Caracterizacao dos Rizobios e Bacterias Associadas aos Nodulos.</title>
        <authorList>
            <person name="Jambeiro I.C.A."/>
            <person name="Lopes I.S."/>
            <person name="Aguiar E.R.G.R."/>
            <person name="Santos A.F.J."/>
            <person name="Dos Santos J.M.F."/>
            <person name="Gross E."/>
        </authorList>
    </citation>
    <scope>NUCLEOTIDE SEQUENCE [LARGE SCALE GENOMIC DNA]</scope>
    <source>
        <strain evidence="4 5">BRUESC1165</strain>
    </source>
</reference>
<dbReference type="RefSeq" id="WP_203270068.1">
    <property type="nucleotide sequence ID" value="NZ_JAFBID010000002.1"/>
</dbReference>
<evidence type="ECO:0000259" key="3">
    <source>
        <dbReference type="PROSITE" id="PS50268"/>
    </source>
</evidence>
<dbReference type="InterPro" id="IPR015919">
    <property type="entry name" value="Cadherin-like_sf"/>
</dbReference>
<dbReference type="Gene3D" id="2.150.10.10">
    <property type="entry name" value="Serralysin-like metalloprotease, C-terminal"/>
    <property type="match status" value="1"/>
</dbReference>
<dbReference type="InterPro" id="IPR001343">
    <property type="entry name" value="Hemolysn_Ca-bd"/>
</dbReference>
<dbReference type="Proteomes" id="UP001593940">
    <property type="component" value="Unassembled WGS sequence"/>
</dbReference>
<keyword evidence="2" id="KW-0964">Secreted</keyword>
<dbReference type="InterPro" id="IPR050557">
    <property type="entry name" value="RTX_toxin/Mannuronan_C5-epim"/>
</dbReference>
<dbReference type="Pfam" id="PF00353">
    <property type="entry name" value="HemolysinCabind"/>
    <property type="match status" value="2"/>
</dbReference>